<evidence type="ECO:0000256" key="1">
    <source>
        <dbReference type="SAM" id="Coils"/>
    </source>
</evidence>
<feature type="coiled-coil region" evidence="1">
    <location>
        <begin position="253"/>
        <end position="283"/>
    </location>
</feature>
<keyword evidence="2" id="KW-0472">Membrane</keyword>
<evidence type="ECO:0000313" key="4">
    <source>
        <dbReference type="Proteomes" id="UP000599688"/>
    </source>
</evidence>
<reference evidence="3 4" key="1">
    <citation type="journal article" date="2014" name="Int. J. Syst. Evol. Microbiol.">
        <title>Complete genome sequence of Corynebacterium casei LMG S-19264T (=DSM 44701T), isolated from a smear-ripened cheese.</title>
        <authorList>
            <consortium name="US DOE Joint Genome Institute (JGI-PGF)"/>
            <person name="Walter F."/>
            <person name="Albersmeier A."/>
            <person name="Kalinowski J."/>
            <person name="Ruckert C."/>
        </authorList>
    </citation>
    <scope>NUCLEOTIDE SEQUENCE [LARGE SCALE GENOMIC DNA]</scope>
    <source>
        <strain evidence="3 4">CGMCC 1.12925</strain>
    </source>
</reference>
<accession>A0A917E6Q8</accession>
<protein>
    <submittedName>
        <fullName evidence="3">Uncharacterized protein</fullName>
    </submittedName>
</protein>
<feature type="transmembrane region" description="Helical" evidence="2">
    <location>
        <begin position="186"/>
        <end position="204"/>
    </location>
</feature>
<sequence>MAFAKAVIRQVGRDLGKVISNQIFKDRHSTPYRRVGRQNRVSAQQATPTHTQVKETKLEELTSKAFDQALGFSTTYTAPTLVRKLMGVYEVIKNEIFKAKRDGFIDSDEARLIFNMEQEFHHKAEVINDLLELNEEENEKQLEKLEKVVRLTSGLFHETLDLAIEGAEIEKQHYTQEQQKIQPINFVNYIFLHSILMGTYAKTGKKQLWKTIFGNIFSLILLMIIYIPLLNIIGFIQGLVSYSSEKSKRDQQIRLYQQEINLAEKQKQLYREVQQQTKNLAQELDTNK</sequence>
<dbReference type="EMBL" id="BMGL01000004">
    <property type="protein sequence ID" value="GGE08710.1"/>
    <property type="molecule type" value="Genomic_DNA"/>
</dbReference>
<dbReference type="Proteomes" id="UP000599688">
    <property type="component" value="Unassembled WGS sequence"/>
</dbReference>
<keyword evidence="1" id="KW-0175">Coiled coil</keyword>
<proteinExistence type="predicted"/>
<feature type="transmembrane region" description="Helical" evidence="2">
    <location>
        <begin position="216"/>
        <end position="240"/>
    </location>
</feature>
<evidence type="ECO:0000313" key="3">
    <source>
        <dbReference type="EMBL" id="GGE08710.1"/>
    </source>
</evidence>
<keyword evidence="4" id="KW-1185">Reference proteome</keyword>
<keyword evidence="2" id="KW-0812">Transmembrane</keyword>
<dbReference type="RefSeq" id="WP_188405482.1">
    <property type="nucleotide sequence ID" value="NZ_BMGL01000004.1"/>
</dbReference>
<organism evidence="3 4">
    <name type="scientific">Psychroflexus salis</name>
    <dbReference type="NCBI Taxonomy" id="1526574"/>
    <lineage>
        <taxon>Bacteria</taxon>
        <taxon>Pseudomonadati</taxon>
        <taxon>Bacteroidota</taxon>
        <taxon>Flavobacteriia</taxon>
        <taxon>Flavobacteriales</taxon>
        <taxon>Flavobacteriaceae</taxon>
        <taxon>Psychroflexus</taxon>
    </lineage>
</organism>
<dbReference type="AlphaFoldDB" id="A0A917E6Q8"/>
<name>A0A917E6Q8_9FLAO</name>
<comment type="caution">
    <text evidence="3">The sequence shown here is derived from an EMBL/GenBank/DDBJ whole genome shotgun (WGS) entry which is preliminary data.</text>
</comment>
<feature type="coiled-coil region" evidence="1">
    <location>
        <begin position="123"/>
        <end position="151"/>
    </location>
</feature>
<keyword evidence="2" id="KW-1133">Transmembrane helix</keyword>
<gene>
    <name evidence="3" type="ORF">GCM10010831_07850</name>
</gene>
<evidence type="ECO:0000256" key="2">
    <source>
        <dbReference type="SAM" id="Phobius"/>
    </source>
</evidence>